<comment type="subcellular location">
    <subcellularLocation>
        <location evidence="9">Cell membrane</location>
        <topology evidence="9">Multi-pass membrane protein</topology>
    </subcellularLocation>
    <subcellularLocation>
        <location evidence="1">Membrane</location>
        <topology evidence="1">Multi-pass membrane protein</topology>
    </subcellularLocation>
</comment>
<keyword evidence="2 9" id="KW-0813">Transport</keyword>
<reference evidence="10 11" key="1">
    <citation type="journal article" date="2016" name="Nat. Commun.">
        <title>Thousands of microbial genomes shed light on interconnected biogeochemical processes in an aquifer system.</title>
        <authorList>
            <person name="Anantharaman K."/>
            <person name="Brown C.T."/>
            <person name="Hug L.A."/>
            <person name="Sharon I."/>
            <person name="Castelle C.J."/>
            <person name="Probst A.J."/>
            <person name="Thomas B.C."/>
            <person name="Singh A."/>
            <person name="Wilkins M.J."/>
            <person name="Karaoz U."/>
            <person name="Brodie E.L."/>
            <person name="Williams K.H."/>
            <person name="Hubbard S.S."/>
            <person name="Banfield J.F."/>
        </authorList>
    </citation>
    <scope>NUCLEOTIDE SEQUENCE [LARGE SCALE GENOMIC DNA]</scope>
</reference>
<dbReference type="GO" id="GO:0005886">
    <property type="term" value="C:plasma membrane"/>
    <property type="evidence" value="ECO:0007669"/>
    <property type="project" value="UniProtKB-SubCell"/>
</dbReference>
<evidence type="ECO:0000256" key="3">
    <source>
        <dbReference type="ARBA" id="ARBA00022475"/>
    </source>
</evidence>
<dbReference type="HAMAP" id="MF_00115">
    <property type="entry name" value="MscL"/>
    <property type="match status" value="1"/>
</dbReference>
<dbReference type="InterPro" id="IPR001185">
    <property type="entry name" value="MS_channel"/>
</dbReference>
<dbReference type="PANTHER" id="PTHR30266:SF2">
    <property type="entry name" value="LARGE-CONDUCTANCE MECHANOSENSITIVE CHANNEL"/>
    <property type="match status" value="1"/>
</dbReference>
<dbReference type="Gene3D" id="1.10.1200.120">
    <property type="entry name" value="Large-conductance mechanosensitive channel, MscL, domain 1"/>
    <property type="match status" value="1"/>
</dbReference>
<keyword evidence="3 9" id="KW-1003">Cell membrane</keyword>
<comment type="function">
    <text evidence="9">Channel that opens in response to stretch forces in the membrane lipid bilayer. May participate in the regulation of osmotic pressure changes within the cell.</text>
</comment>
<proteinExistence type="inferred from homology"/>
<evidence type="ECO:0000256" key="4">
    <source>
        <dbReference type="ARBA" id="ARBA00022692"/>
    </source>
</evidence>
<evidence type="ECO:0000256" key="5">
    <source>
        <dbReference type="ARBA" id="ARBA00022989"/>
    </source>
</evidence>
<keyword evidence="4 9" id="KW-0812">Transmembrane</keyword>
<dbReference type="InterPro" id="IPR037673">
    <property type="entry name" value="MSC/AndL"/>
</dbReference>
<sequence length="128" mass="14315">MWKEFKEFAVRGNALDLAVGVIIGAAFGQVVNSIINDLFNPILSLIIGQVDFHNITIGLPGRHTLALGSFINTVINFTVVSFVIFLVVKQMNRFRRRQSDIVHTKECPYCRNSVSINATRCPFCTSQL</sequence>
<dbReference type="InterPro" id="IPR036019">
    <property type="entry name" value="MscL_channel"/>
</dbReference>
<dbReference type="PRINTS" id="PR01264">
    <property type="entry name" value="MECHCHANNEL"/>
</dbReference>
<keyword evidence="8 9" id="KW-0407">Ion channel</keyword>
<dbReference type="EMBL" id="MFEY01000007">
    <property type="protein sequence ID" value="OGE90405.1"/>
    <property type="molecule type" value="Genomic_DNA"/>
</dbReference>
<keyword evidence="6 9" id="KW-0406">Ion transport</keyword>
<evidence type="ECO:0000256" key="6">
    <source>
        <dbReference type="ARBA" id="ARBA00023065"/>
    </source>
</evidence>
<name>A0A1F5PKC7_9BACT</name>
<evidence type="ECO:0000313" key="10">
    <source>
        <dbReference type="EMBL" id="OGE90405.1"/>
    </source>
</evidence>
<evidence type="ECO:0000256" key="7">
    <source>
        <dbReference type="ARBA" id="ARBA00023136"/>
    </source>
</evidence>
<dbReference type="GO" id="GO:0008381">
    <property type="term" value="F:mechanosensitive monoatomic ion channel activity"/>
    <property type="evidence" value="ECO:0007669"/>
    <property type="project" value="UniProtKB-UniRule"/>
</dbReference>
<evidence type="ECO:0000313" key="11">
    <source>
        <dbReference type="Proteomes" id="UP000177682"/>
    </source>
</evidence>
<protein>
    <recommendedName>
        <fullName evidence="9">Large-conductance mechanosensitive channel</fullName>
    </recommendedName>
</protein>
<keyword evidence="7 9" id="KW-0472">Membrane</keyword>
<keyword evidence="5 9" id="KW-1133">Transmembrane helix</keyword>
<dbReference type="Pfam" id="PF01741">
    <property type="entry name" value="MscL"/>
    <property type="match status" value="1"/>
</dbReference>
<comment type="caution">
    <text evidence="10">The sequence shown here is derived from an EMBL/GenBank/DDBJ whole genome shotgun (WGS) entry which is preliminary data.</text>
</comment>
<organism evidence="10 11">
    <name type="scientific">Candidatus Doudnabacteria bacterium RIFCSPHIGHO2_12_FULL_48_16</name>
    <dbReference type="NCBI Taxonomy" id="1817838"/>
    <lineage>
        <taxon>Bacteria</taxon>
        <taxon>Candidatus Doudnaibacteriota</taxon>
    </lineage>
</organism>
<evidence type="ECO:0000256" key="9">
    <source>
        <dbReference type="HAMAP-Rule" id="MF_00115"/>
    </source>
</evidence>
<accession>A0A1F5PKC7</accession>
<feature type="transmembrane region" description="Helical" evidence="9">
    <location>
        <begin position="65"/>
        <end position="88"/>
    </location>
</feature>
<evidence type="ECO:0000256" key="8">
    <source>
        <dbReference type="ARBA" id="ARBA00023303"/>
    </source>
</evidence>
<evidence type="ECO:0000256" key="1">
    <source>
        <dbReference type="ARBA" id="ARBA00004141"/>
    </source>
</evidence>
<evidence type="ECO:0000256" key="2">
    <source>
        <dbReference type="ARBA" id="ARBA00022448"/>
    </source>
</evidence>
<dbReference type="NCBIfam" id="TIGR00220">
    <property type="entry name" value="mscL"/>
    <property type="match status" value="1"/>
</dbReference>
<dbReference type="SUPFAM" id="SSF81330">
    <property type="entry name" value="Gated mechanosensitive channel"/>
    <property type="match status" value="1"/>
</dbReference>
<gene>
    <name evidence="9" type="primary">mscL</name>
    <name evidence="10" type="ORF">A3E29_02855</name>
</gene>
<dbReference type="PANTHER" id="PTHR30266">
    <property type="entry name" value="MECHANOSENSITIVE CHANNEL MSCL"/>
    <property type="match status" value="1"/>
</dbReference>
<dbReference type="Proteomes" id="UP000177682">
    <property type="component" value="Unassembled WGS sequence"/>
</dbReference>
<comment type="similarity">
    <text evidence="9">Belongs to the MscL family.</text>
</comment>
<dbReference type="AlphaFoldDB" id="A0A1F5PKC7"/>
<feature type="transmembrane region" description="Helical" evidence="9">
    <location>
        <begin position="12"/>
        <end position="35"/>
    </location>
</feature>
<comment type="subunit">
    <text evidence="9">Homopentamer.</text>
</comment>